<dbReference type="AlphaFoldDB" id="A0A1M5YCB8"/>
<dbReference type="Pfam" id="PF00294">
    <property type="entry name" value="PfkB"/>
    <property type="match status" value="1"/>
</dbReference>
<evidence type="ECO:0000256" key="1">
    <source>
        <dbReference type="ARBA" id="ARBA00010688"/>
    </source>
</evidence>
<dbReference type="SUPFAM" id="SSF53613">
    <property type="entry name" value="Ribokinase-like"/>
    <property type="match status" value="1"/>
</dbReference>
<reference evidence="8 9" key="1">
    <citation type="submission" date="2016-11" db="EMBL/GenBank/DDBJ databases">
        <authorList>
            <person name="Jaros S."/>
            <person name="Januszkiewicz K."/>
            <person name="Wedrychowicz H."/>
        </authorList>
    </citation>
    <scope>NUCLEOTIDE SEQUENCE [LARGE SCALE GENOMIC DNA]</scope>
    <source>
        <strain evidence="8 9">DSM 9705</strain>
    </source>
</reference>
<gene>
    <name evidence="8" type="ORF">SAMN02745124_03843</name>
</gene>
<evidence type="ECO:0000256" key="3">
    <source>
        <dbReference type="ARBA" id="ARBA00022741"/>
    </source>
</evidence>
<dbReference type="InterPro" id="IPR017583">
    <property type="entry name" value="Tagatose/fructose_Pkinase"/>
</dbReference>
<dbReference type="EMBL" id="FQXS01000032">
    <property type="protein sequence ID" value="SHI09488.1"/>
    <property type="molecule type" value="Genomic_DNA"/>
</dbReference>
<dbReference type="Proteomes" id="UP000184139">
    <property type="component" value="Unassembled WGS sequence"/>
</dbReference>
<evidence type="ECO:0000256" key="5">
    <source>
        <dbReference type="ARBA" id="ARBA00022840"/>
    </source>
</evidence>
<evidence type="ECO:0000259" key="7">
    <source>
        <dbReference type="Pfam" id="PF00294"/>
    </source>
</evidence>
<dbReference type="PIRSF" id="PIRSF000535">
    <property type="entry name" value="1PFK/6PFK/LacC"/>
    <property type="match status" value="1"/>
</dbReference>
<dbReference type="GO" id="GO:0003872">
    <property type="term" value="F:6-phosphofructokinase activity"/>
    <property type="evidence" value="ECO:0007669"/>
    <property type="project" value="TreeGrafter"/>
</dbReference>
<dbReference type="STRING" id="1121409.SAMN02745124_03843"/>
<dbReference type="PROSITE" id="PS00583">
    <property type="entry name" value="PFKB_KINASES_1"/>
    <property type="match status" value="1"/>
</dbReference>
<dbReference type="RefSeq" id="WP_084540776.1">
    <property type="nucleotide sequence ID" value="NZ_FQXS01000032.1"/>
</dbReference>
<evidence type="ECO:0000256" key="2">
    <source>
        <dbReference type="ARBA" id="ARBA00022679"/>
    </source>
</evidence>
<organism evidence="8 9">
    <name type="scientific">Desulfofustis glycolicus DSM 9705</name>
    <dbReference type="NCBI Taxonomy" id="1121409"/>
    <lineage>
        <taxon>Bacteria</taxon>
        <taxon>Pseudomonadati</taxon>
        <taxon>Thermodesulfobacteriota</taxon>
        <taxon>Desulfobulbia</taxon>
        <taxon>Desulfobulbales</taxon>
        <taxon>Desulfocapsaceae</taxon>
        <taxon>Desulfofustis</taxon>
    </lineage>
</organism>
<dbReference type="OrthoDB" id="9801219at2"/>
<name>A0A1M5YCB8_9BACT</name>
<dbReference type="InterPro" id="IPR002173">
    <property type="entry name" value="Carboh/pur_kinase_PfkB_CS"/>
</dbReference>
<keyword evidence="5" id="KW-0067">ATP-binding</keyword>
<dbReference type="CDD" id="cd01164">
    <property type="entry name" value="FruK_PfkB_like"/>
    <property type="match status" value="1"/>
</dbReference>
<accession>A0A1M5YCB8</accession>
<keyword evidence="9" id="KW-1185">Reference proteome</keyword>
<dbReference type="GO" id="GO:0005524">
    <property type="term" value="F:ATP binding"/>
    <property type="evidence" value="ECO:0007669"/>
    <property type="project" value="UniProtKB-KW"/>
</dbReference>
<keyword evidence="4 8" id="KW-0418">Kinase</keyword>
<comment type="similarity">
    <text evidence="1">Belongs to the carbohydrate kinase PfkB family.</text>
</comment>
<evidence type="ECO:0000256" key="4">
    <source>
        <dbReference type="ARBA" id="ARBA00022777"/>
    </source>
</evidence>
<dbReference type="InterPro" id="IPR029056">
    <property type="entry name" value="Ribokinase-like"/>
</dbReference>
<protein>
    <submittedName>
        <fullName evidence="8">6-phosphofructokinase 2</fullName>
    </submittedName>
</protein>
<keyword evidence="3" id="KW-0547">Nucleotide-binding</keyword>
<evidence type="ECO:0000256" key="6">
    <source>
        <dbReference type="PIRNR" id="PIRNR000535"/>
    </source>
</evidence>
<dbReference type="PANTHER" id="PTHR46566">
    <property type="entry name" value="1-PHOSPHOFRUCTOKINASE-RELATED"/>
    <property type="match status" value="1"/>
</dbReference>
<evidence type="ECO:0000313" key="9">
    <source>
        <dbReference type="Proteomes" id="UP000184139"/>
    </source>
</evidence>
<feature type="domain" description="Carbohydrate kinase PfkB" evidence="7">
    <location>
        <begin position="20"/>
        <end position="292"/>
    </location>
</feature>
<dbReference type="PROSITE" id="PS00584">
    <property type="entry name" value="PFKB_KINASES_2"/>
    <property type="match status" value="1"/>
</dbReference>
<dbReference type="InterPro" id="IPR011611">
    <property type="entry name" value="PfkB_dom"/>
</dbReference>
<proteinExistence type="inferred from homology"/>
<dbReference type="Gene3D" id="3.40.1190.20">
    <property type="match status" value="1"/>
</dbReference>
<dbReference type="PANTHER" id="PTHR46566:SF2">
    <property type="entry name" value="ATP-DEPENDENT 6-PHOSPHOFRUCTOKINASE ISOZYME 2"/>
    <property type="match status" value="1"/>
</dbReference>
<dbReference type="NCBIfam" id="TIGR03168">
    <property type="entry name" value="1-PFK"/>
    <property type="match status" value="1"/>
</dbReference>
<evidence type="ECO:0000313" key="8">
    <source>
        <dbReference type="EMBL" id="SHI09488.1"/>
    </source>
</evidence>
<keyword evidence="2 6" id="KW-0808">Transferase</keyword>
<sequence>MISTLTMNPCLDISGEIPRLIADQKLRCNTVRREPGGGGINVSRAVLRLGGESLAVFPAGQGGGNLVEKMLREEGVTCETVSHQGYFRQSFAVRTTDDGRIYRFALPGPEIEQTTWQTCLDKITEGAPPAYLVLSGTLPPGVPEDLYERIADHFRDQPTKIILDTSGTPLRLALNSKLFLIKPNLRELEDFCSCQLDDETKQEQICRTLVDSYDCHAIVLTLGAAGALLTTADDQFRVRGLRVEPVSPVGAGDSFVGAMTLSLEQGASLRQAFLYGMAAGTAALITPGSELCRKEDTENYYRHLNEMHDPST</sequence>
<dbReference type="GO" id="GO:0005829">
    <property type="term" value="C:cytosol"/>
    <property type="evidence" value="ECO:0007669"/>
    <property type="project" value="TreeGrafter"/>
</dbReference>